<evidence type="ECO:0000313" key="5">
    <source>
        <dbReference type="EMBL" id="MFC6085786.1"/>
    </source>
</evidence>
<feature type="domain" description="Intradiol ring-cleavage dioxygenases" evidence="4">
    <location>
        <begin position="10"/>
        <end position="98"/>
    </location>
</feature>
<keyword evidence="2" id="KW-0223">Dioxygenase</keyword>
<dbReference type="InterPro" id="IPR015889">
    <property type="entry name" value="Intradiol_dOase_core"/>
</dbReference>
<sequence length="164" mass="17944">MSETPSQTVGPFFGNALPYDQDHELVPAGHKGAVELYGRVLDGAGEPVPDALLEIWLGVNGTRGVLRRTGVGASGFGRCPTRPDGTYRFRTARPRGPYIAVLVFARGLLRPVLTRAYLADVPDPLLDSLKPERRATLIAREESPDAYRFDVLLQGRQETVFLAL</sequence>
<protein>
    <submittedName>
        <fullName evidence="5">Protocatechuate 3,4-dioxygenase subunit alpha</fullName>
    </submittedName>
</protein>
<dbReference type="RefSeq" id="WP_380760287.1">
    <property type="nucleotide sequence ID" value="NZ_JBHSRF010000069.1"/>
</dbReference>
<comment type="similarity">
    <text evidence="1">Belongs to the intradiol ring-cleavage dioxygenase family.</text>
</comment>
<name>A0ABW1NR82_9ACTN</name>
<dbReference type="Gene3D" id="2.60.130.10">
    <property type="entry name" value="Aromatic compound dioxygenase"/>
    <property type="match status" value="1"/>
</dbReference>
<organism evidence="5 6">
    <name type="scientific">Sphaerisporangium aureirubrum</name>
    <dbReference type="NCBI Taxonomy" id="1544736"/>
    <lineage>
        <taxon>Bacteria</taxon>
        <taxon>Bacillati</taxon>
        <taxon>Actinomycetota</taxon>
        <taxon>Actinomycetes</taxon>
        <taxon>Streptosporangiales</taxon>
        <taxon>Streptosporangiaceae</taxon>
        <taxon>Sphaerisporangium</taxon>
    </lineage>
</organism>
<evidence type="ECO:0000256" key="3">
    <source>
        <dbReference type="ARBA" id="ARBA00023002"/>
    </source>
</evidence>
<evidence type="ECO:0000256" key="1">
    <source>
        <dbReference type="ARBA" id="ARBA00007825"/>
    </source>
</evidence>
<evidence type="ECO:0000313" key="6">
    <source>
        <dbReference type="Proteomes" id="UP001596137"/>
    </source>
</evidence>
<accession>A0ABW1NR82</accession>
<dbReference type="Pfam" id="PF00775">
    <property type="entry name" value="Dioxygenase_C"/>
    <property type="match status" value="1"/>
</dbReference>
<proteinExistence type="inferred from homology"/>
<gene>
    <name evidence="5" type="ORF">ACFP1K_31790</name>
</gene>
<dbReference type="Proteomes" id="UP001596137">
    <property type="component" value="Unassembled WGS sequence"/>
</dbReference>
<dbReference type="PANTHER" id="PTHR33711">
    <property type="entry name" value="DIOXYGENASE, PUTATIVE (AFU_ORTHOLOGUE AFUA_2G02910)-RELATED"/>
    <property type="match status" value="1"/>
</dbReference>
<dbReference type="InterPro" id="IPR050770">
    <property type="entry name" value="Intradiol_RC_Dioxygenase"/>
</dbReference>
<dbReference type="EMBL" id="JBHSRF010000069">
    <property type="protein sequence ID" value="MFC6085786.1"/>
    <property type="molecule type" value="Genomic_DNA"/>
</dbReference>
<evidence type="ECO:0000259" key="4">
    <source>
        <dbReference type="Pfam" id="PF00775"/>
    </source>
</evidence>
<keyword evidence="6" id="KW-1185">Reference proteome</keyword>
<dbReference type="SUPFAM" id="SSF49482">
    <property type="entry name" value="Aromatic compound dioxygenase"/>
    <property type="match status" value="1"/>
</dbReference>
<evidence type="ECO:0000256" key="2">
    <source>
        <dbReference type="ARBA" id="ARBA00022964"/>
    </source>
</evidence>
<keyword evidence="3" id="KW-0560">Oxidoreductase</keyword>
<dbReference type="PANTHER" id="PTHR33711:SF9">
    <property type="entry name" value="PROTOCATECHUATE 3,4-DIOXYGENASE ALPHA CHAIN"/>
    <property type="match status" value="1"/>
</dbReference>
<dbReference type="InterPro" id="IPR000627">
    <property type="entry name" value="Intradiol_dOase_C"/>
</dbReference>
<comment type="caution">
    <text evidence="5">The sequence shown here is derived from an EMBL/GenBank/DDBJ whole genome shotgun (WGS) entry which is preliminary data.</text>
</comment>
<reference evidence="6" key="1">
    <citation type="journal article" date="2019" name="Int. J. Syst. Evol. Microbiol.">
        <title>The Global Catalogue of Microorganisms (GCM) 10K type strain sequencing project: providing services to taxonomists for standard genome sequencing and annotation.</title>
        <authorList>
            <consortium name="The Broad Institute Genomics Platform"/>
            <consortium name="The Broad Institute Genome Sequencing Center for Infectious Disease"/>
            <person name="Wu L."/>
            <person name="Ma J."/>
        </authorList>
    </citation>
    <scope>NUCLEOTIDE SEQUENCE [LARGE SCALE GENOMIC DNA]</scope>
    <source>
        <strain evidence="6">JCM 30346</strain>
    </source>
</reference>